<accession>A0A939DBT1</accession>
<keyword evidence="2" id="KW-0564">Palmitate</keyword>
<dbReference type="InterPro" id="IPR010131">
    <property type="entry name" value="MdtP/NodT-like"/>
</dbReference>
<comment type="similarity">
    <text evidence="1 2">Belongs to the outer membrane factor (OMF) (TC 1.B.17) family.</text>
</comment>
<reference evidence="4" key="1">
    <citation type="submission" date="2021-02" db="EMBL/GenBank/DDBJ databases">
        <title>PHA producing bacteria isolated from coastal sediment in Guangdong, Shenzhen.</title>
        <authorList>
            <person name="Zheng W."/>
            <person name="Yu S."/>
            <person name="Huang Y."/>
        </authorList>
    </citation>
    <scope>NUCLEOTIDE SEQUENCE</scope>
    <source>
        <strain evidence="4">TN14-10</strain>
    </source>
</reference>
<keyword evidence="3" id="KW-0175">Coiled coil</keyword>
<evidence type="ECO:0000256" key="3">
    <source>
        <dbReference type="SAM" id="Coils"/>
    </source>
</evidence>
<keyword evidence="2" id="KW-0472">Membrane</keyword>
<dbReference type="GO" id="GO:0015562">
    <property type="term" value="F:efflux transmembrane transporter activity"/>
    <property type="evidence" value="ECO:0007669"/>
    <property type="project" value="InterPro"/>
</dbReference>
<gene>
    <name evidence="4" type="ORF">JYP50_00315</name>
</gene>
<dbReference type="AlphaFoldDB" id="A0A939DBT1"/>
<dbReference type="PANTHER" id="PTHR30203">
    <property type="entry name" value="OUTER MEMBRANE CATION EFFLUX PROTEIN"/>
    <property type="match status" value="1"/>
</dbReference>
<dbReference type="EMBL" id="JAFKCZ010000001">
    <property type="protein sequence ID" value="MBN7795011.1"/>
    <property type="molecule type" value="Genomic_DNA"/>
</dbReference>
<dbReference type="Proteomes" id="UP000664303">
    <property type="component" value="Unassembled WGS sequence"/>
</dbReference>
<dbReference type="Pfam" id="PF02321">
    <property type="entry name" value="OEP"/>
    <property type="match status" value="2"/>
</dbReference>
<evidence type="ECO:0000313" key="4">
    <source>
        <dbReference type="EMBL" id="MBN7795011.1"/>
    </source>
</evidence>
<name>A0A939DBT1_9GAMM</name>
<dbReference type="SUPFAM" id="SSF56954">
    <property type="entry name" value="Outer membrane efflux proteins (OEP)"/>
    <property type="match status" value="1"/>
</dbReference>
<dbReference type="GO" id="GO:0009279">
    <property type="term" value="C:cell outer membrane"/>
    <property type="evidence" value="ECO:0007669"/>
    <property type="project" value="UniProtKB-SubCell"/>
</dbReference>
<protein>
    <submittedName>
        <fullName evidence="4">Efflux transporter outer membrane subunit</fullName>
    </submittedName>
</protein>
<feature type="coiled-coil region" evidence="3">
    <location>
        <begin position="408"/>
        <end position="461"/>
    </location>
</feature>
<dbReference type="InterPro" id="IPR003423">
    <property type="entry name" value="OMP_efflux"/>
</dbReference>
<proteinExistence type="inferred from homology"/>
<evidence type="ECO:0000256" key="2">
    <source>
        <dbReference type="RuleBase" id="RU362097"/>
    </source>
</evidence>
<comment type="subcellular location">
    <subcellularLocation>
        <location evidence="2">Cell outer membrane</location>
        <topology evidence="2">Lipid-anchor</topology>
    </subcellularLocation>
</comment>
<sequence>MGNVMVQRQPEPRTNSSLRGASAARFLRQFIGGSLIAGIAACGNLAGPDYQRPDSPGKSTWRDGLGVEVADEYSVRPDWWRGFNDPYLDQLIQRALDNNIDLQILGARIGVAEAAIGQANAARLPTVDAALGANAQQSGGGQAVTSYSGATAIGWELDIWGKLEKGVRAQEAELRATGADWRAGYLTLISDLSSLYFTLRQYDEQLYRQRQALVRNEQIAGIYRSLHDEGVAPQTRVLQQEAEIDALRNGLLELERLRTLAENALATLLGMPAGELRVPTGNLSDDISLVAVPGGLPSDLLTRRPDIVAAEYRVLQAHELVGQARLARLPSFSLTSGLGTTSGDLSGLLQSWTLGLRPTISIPIFDPAVSARIKVSEASSRVVEQEYRRTVIRAFEEVENALVNLDARRQQRQQIVALRNKLQRVAAEVEAQLREGLVSQLEVLESQRSLLSAELALLSNQRQLLDDTVQLYKALGGGWPAEQVRAADAPGSVN</sequence>
<dbReference type="NCBIfam" id="TIGR01845">
    <property type="entry name" value="outer_NodT"/>
    <property type="match status" value="1"/>
</dbReference>
<evidence type="ECO:0000313" key="5">
    <source>
        <dbReference type="Proteomes" id="UP000664303"/>
    </source>
</evidence>
<evidence type="ECO:0000256" key="1">
    <source>
        <dbReference type="ARBA" id="ARBA00007613"/>
    </source>
</evidence>
<keyword evidence="5" id="KW-1185">Reference proteome</keyword>
<dbReference type="Gene3D" id="2.20.200.10">
    <property type="entry name" value="Outer membrane efflux proteins (OEP)"/>
    <property type="match status" value="1"/>
</dbReference>
<keyword evidence="2" id="KW-0812">Transmembrane</keyword>
<organism evidence="4 5">
    <name type="scientific">Parahaliea mediterranea</name>
    <dbReference type="NCBI Taxonomy" id="651086"/>
    <lineage>
        <taxon>Bacteria</taxon>
        <taxon>Pseudomonadati</taxon>
        <taxon>Pseudomonadota</taxon>
        <taxon>Gammaproteobacteria</taxon>
        <taxon>Cellvibrionales</taxon>
        <taxon>Halieaceae</taxon>
        <taxon>Parahaliea</taxon>
    </lineage>
</organism>
<keyword evidence="2" id="KW-0449">Lipoprotein</keyword>
<dbReference type="RefSeq" id="WP_206558461.1">
    <property type="nucleotide sequence ID" value="NZ_JAFKCZ010000001.1"/>
</dbReference>
<keyword evidence="2" id="KW-1134">Transmembrane beta strand</keyword>
<dbReference type="Gene3D" id="1.20.1600.10">
    <property type="entry name" value="Outer membrane efflux proteins (OEP)"/>
    <property type="match status" value="1"/>
</dbReference>
<comment type="caution">
    <text evidence="4">The sequence shown here is derived from an EMBL/GenBank/DDBJ whole genome shotgun (WGS) entry which is preliminary data.</text>
</comment>